<keyword evidence="1" id="KW-0175">Coiled coil</keyword>
<feature type="compositionally biased region" description="Basic residues" evidence="2">
    <location>
        <begin position="376"/>
        <end position="386"/>
    </location>
</feature>
<feature type="region of interest" description="Disordered" evidence="2">
    <location>
        <begin position="362"/>
        <end position="386"/>
    </location>
</feature>
<gene>
    <name evidence="4" type="ORF">BYL167_LOCUS495</name>
    <name evidence="3" type="ORF">CJN711_LOCUS23085</name>
</gene>
<evidence type="ECO:0000313" key="3">
    <source>
        <dbReference type="EMBL" id="CAF1422462.1"/>
    </source>
</evidence>
<accession>A0A815MG45</accession>
<evidence type="ECO:0000256" key="2">
    <source>
        <dbReference type="SAM" id="MobiDB-lite"/>
    </source>
</evidence>
<name>A0A815MG45_9BILA</name>
<sequence>MEEEEGDRMMMLYDVQESEASDQGSEASENEDEEDEGEEVEEEEEEEKKFDISVMKPTKGKKGVPALEEPVLMGSKKKPIVPQEEEEEEDVKVLIPAIKTTTKKKPLRQQEEEEEEEEVVAPPKASLPKKQKAPSPAKNNNNNQLSASAKTKKIEDIFKLNKIKKIKVTTAFEPLGGGGAQEKQQQQELDALKKANQKLQKKLDSKKKLVLELKAERADFEKQVLEKMNEVTQSLTDFAEEQFEEKKNEFKKAHDHAVDLALTLQNITTSCVHAYSQGYRGEALRQEAFGVFMNIIRQKQKFVSIAKELPSLDVGMETAIHFWGPSDELLADDGATIMSNIDFVCKKHFDCEPKCLAKINFPSSSSSSSSKDYQKTTKRGGGRGRG</sequence>
<evidence type="ECO:0000256" key="1">
    <source>
        <dbReference type="SAM" id="Coils"/>
    </source>
</evidence>
<evidence type="ECO:0000313" key="4">
    <source>
        <dbReference type="EMBL" id="CAF3754165.1"/>
    </source>
</evidence>
<organism evidence="3 5">
    <name type="scientific">Rotaria magnacalcarata</name>
    <dbReference type="NCBI Taxonomy" id="392030"/>
    <lineage>
        <taxon>Eukaryota</taxon>
        <taxon>Metazoa</taxon>
        <taxon>Spiralia</taxon>
        <taxon>Gnathifera</taxon>
        <taxon>Rotifera</taxon>
        <taxon>Eurotatoria</taxon>
        <taxon>Bdelloidea</taxon>
        <taxon>Philodinida</taxon>
        <taxon>Philodinidae</taxon>
        <taxon>Rotaria</taxon>
    </lineage>
</organism>
<feature type="compositionally biased region" description="Acidic residues" evidence="2">
    <location>
        <begin position="28"/>
        <end position="46"/>
    </location>
</feature>
<dbReference type="Proteomes" id="UP000663855">
    <property type="component" value="Unassembled WGS sequence"/>
</dbReference>
<evidence type="ECO:0000313" key="5">
    <source>
        <dbReference type="Proteomes" id="UP000663855"/>
    </source>
</evidence>
<feature type="compositionally biased region" description="Low complexity" evidence="2">
    <location>
        <begin position="133"/>
        <end position="149"/>
    </location>
</feature>
<reference evidence="3" key="1">
    <citation type="submission" date="2021-02" db="EMBL/GenBank/DDBJ databases">
        <authorList>
            <person name="Nowell W R."/>
        </authorList>
    </citation>
    <scope>NUCLEOTIDE SEQUENCE</scope>
</reference>
<feature type="region of interest" description="Disordered" evidence="2">
    <location>
        <begin position="1"/>
        <end position="151"/>
    </location>
</feature>
<proteinExistence type="predicted"/>
<dbReference type="Proteomes" id="UP000681967">
    <property type="component" value="Unassembled WGS sequence"/>
</dbReference>
<comment type="caution">
    <text evidence="3">The sequence shown here is derived from an EMBL/GenBank/DDBJ whole genome shotgun (WGS) entry which is preliminary data.</text>
</comment>
<feature type="coiled-coil region" evidence="1">
    <location>
        <begin position="182"/>
        <end position="230"/>
    </location>
</feature>
<dbReference type="AlphaFoldDB" id="A0A815MG45"/>
<dbReference type="EMBL" id="CAJOBH010000054">
    <property type="protein sequence ID" value="CAF3754165.1"/>
    <property type="molecule type" value="Genomic_DNA"/>
</dbReference>
<protein>
    <submittedName>
        <fullName evidence="3">Uncharacterized protein</fullName>
    </submittedName>
</protein>
<dbReference type="EMBL" id="CAJNOV010010806">
    <property type="protein sequence ID" value="CAF1422462.1"/>
    <property type="molecule type" value="Genomic_DNA"/>
</dbReference>